<accession>A0A3P3VP33</accession>
<evidence type="ECO:0000313" key="3">
    <source>
        <dbReference type="EMBL" id="RRJ84512.1"/>
    </source>
</evidence>
<dbReference type="EMBL" id="QWEZ01000001">
    <property type="protein sequence ID" value="RRJ84512.1"/>
    <property type="molecule type" value="Genomic_DNA"/>
</dbReference>
<dbReference type="InterPro" id="IPR011953">
    <property type="entry name" value="Cobalto_CobN"/>
</dbReference>
<dbReference type="PANTHER" id="PTHR44119">
    <property type="entry name" value="MAGNESIUM-CHELATASE SUBUNIT CHLH, CHLOROPLASTIC"/>
    <property type="match status" value="1"/>
</dbReference>
<gene>
    <name evidence="3" type="primary">cobN</name>
    <name evidence="3" type="ORF">D0544_05240</name>
</gene>
<organism evidence="3 4">
    <name type="scientific">Aestuariirhabdus litorea</name>
    <dbReference type="NCBI Taxonomy" id="2528527"/>
    <lineage>
        <taxon>Bacteria</taxon>
        <taxon>Pseudomonadati</taxon>
        <taxon>Pseudomonadota</taxon>
        <taxon>Gammaproteobacteria</taxon>
        <taxon>Oceanospirillales</taxon>
        <taxon>Aestuariirhabdaceae</taxon>
        <taxon>Aestuariirhabdus</taxon>
    </lineage>
</organism>
<dbReference type="InterPro" id="IPR003672">
    <property type="entry name" value="CobN/Mg_chltase"/>
</dbReference>
<dbReference type="Pfam" id="PF02514">
    <property type="entry name" value="CobN-Mg_chel"/>
    <property type="match status" value="1"/>
</dbReference>
<dbReference type="Proteomes" id="UP000280792">
    <property type="component" value="Unassembled WGS sequence"/>
</dbReference>
<comment type="caution">
    <text evidence="3">The sequence shown here is derived from an EMBL/GenBank/DDBJ whole genome shotgun (WGS) entry which is preliminary data.</text>
</comment>
<evidence type="ECO:0000259" key="2">
    <source>
        <dbReference type="Pfam" id="PF02514"/>
    </source>
</evidence>
<feature type="domain" description="CobN/magnesium chelatase" evidence="2">
    <location>
        <begin position="139"/>
        <end position="1265"/>
    </location>
</feature>
<dbReference type="GO" id="GO:0009236">
    <property type="term" value="P:cobalamin biosynthetic process"/>
    <property type="evidence" value="ECO:0007669"/>
    <property type="project" value="UniProtKB-UniRule"/>
</dbReference>
<reference evidence="3 4" key="2">
    <citation type="submission" date="2018-12" db="EMBL/GenBank/DDBJ databases">
        <title>Simiduia agarivorans gen. nov., sp. nov., a marine, agarolytic bacterium isolated from shallow coastal water from Keelung, Taiwan.</title>
        <authorList>
            <person name="Shieh W.Y."/>
        </authorList>
    </citation>
    <scope>NUCLEOTIDE SEQUENCE [LARGE SCALE GENOMIC DNA]</scope>
    <source>
        <strain evidence="3 4">GTF-13</strain>
    </source>
</reference>
<keyword evidence="4" id="KW-1185">Reference proteome</keyword>
<reference evidence="3 4" key="1">
    <citation type="submission" date="2018-08" db="EMBL/GenBank/DDBJ databases">
        <authorList>
            <person name="Khan S.A."/>
        </authorList>
    </citation>
    <scope>NUCLEOTIDE SEQUENCE [LARGE SCALE GENOMIC DNA]</scope>
    <source>
        <strain evidence="3 4">GTF-13</strain>
    </source>
</reference>
<dbReference type="RefSeq" id="WP_125014942.1">
    <property type="nucleotide sequence ID" value="NZ_QWEZ01000001.1"/>
</dbReference>
<evidence type="ECO:0000256" key="1">
    <source>
        <dbReference type="NCBIfam" id="TIGR02257"/>
    </source>
</evidence>
<sequence>MHLLAAKPGGFTDDEGIIDLGQDPAELVILSAQDSSLALLADAALALPANYPELRLANLSHLAKPAAYDLYAHRVIEHAQLVVVSVLGGRSYWDYPLEQLELRARAGQLRLVAVPGDDQPDPELEQISNVPPSLYHALWRFLREGGRANIDQLYTLLGAEFFGLHPGWNPPRILPRSLIYKPGCDNASLAQWQQQWQPQAPVALLLFYRAHIQSGNTAAFDALIDCLCDEGLNPLPLAISSLKEPACLEVVNRLCDQASVAVILNTTGFSIHSQGNASLSSAPSPMGSALTSRAPVLQAIMAGNSCEDWTQHSQGLRPTDIAMNISLPEMDGRIVTRAISFKEVDERNQRCQIDPVRYRLHRERARFVVELARRWAELSRKANADKRIALVLANYPTKEGRIGNGVGLDTPNSTLNILHAMQAAGYPVDNLPADGTALVERLLQWVTNDGDRLATRGCQQSLSLADYQRHFLQLPADSQRAVLERWGDPEQDPKYRQGRIMVAGIRLGDTFVGIQPARGYQIDIAANYHDPDLVPPHAYLAFYFWLRHCYGIDAIAHIGKHGNLEWLPGKGTALSAACWPDIALGPLPHLYPFIVNDPGEGAQAKRRAQAVIIDHLMPPLARADSYGEMAELELLVDELYQAMGVDARREKHLRSAILERLRSSHLLEELPCSRPVNGGAPSATPASEEQILSELDAYLCDLKEAQIRNGLHLFGGTTDGLQRSETLVALTRLPRGDQPCDQSILTSLSDDLGLSGAAGGQTDFAPLSPRGERAWQGPRPVRLVELSSAPWRTEADTRERLELLALQLVERHLGDEKAPLSRLDSEGLPRTRQLFEHIAAEILPAFDGSPANELANFLRALDGHFVPAGPSGAPSRGRLDVLPTGRNFYSVDSRAIPTPAAWELAQRSADQLLMRHLQEHGEYPSRIGLSVWGTATMRTGGDDIAQAMALMGIRPRWAAGSNRLAGFEIIPAFLLGRPRVDVTLRVSGFFRDAFPNVIELFDAAVQALAIHEESGDQNPIRQQSLAEEAMLREQGLPPEVARQQSRWRIFGSKPGAYGAGLQGLIDERCWESADDLARAYLNWGGYAYGLSDGGTPAFGAFEQRLSTLQAVVHNQDNREHDLLDSDDYYQFQGGMGNAVRVLSGSQPAIYHNDHSNPAAPLTRTLNEELNRVIRSRVLNPKWIEAMRQHGYKGGFEMAATVDYLFAYDATTDLVDDYQYAAVTDTLLLDADNRAFLEQYNPNALQEMGERLLEAIQRGLWRDAGEHREAITHLLLELDQSRELSGHP</sequence>
<dbReference type="GO" id="GO:0051116">
    <property type="term" value="F:cobaltochelatase activity"/>
    <property type="evidence" value="ECO:0007669"/>
    <property type="project" value="UniProtKB-UniRule"/>
</dbReference>
<protein>
    <recommendedName>
        <fullName evidence="1">Cobaltochelatase subunit CobN</fullName>
        <ecNumber evidence="1">6.6.1.2</ecNumber>
    </recommendedName>
</protein>
<evidence type="ECO:0000313" key="4">
    <source>
        <dbReference type="Proteomes" id="UP000280792"/>
    </source>
</evidence>
<proteinExistence type="predicted"/>
<dbReference type="PANTHER" id="PTHR44119:SF4">
    <property type="entry name" value="AEROBIC COBALTOCHELATASE SUBUNIT COBN"/>
    <property type="match status" value="1"/>
</dbReference>
<name>A0A3P3VP33_9GAMM</name>
<dbReference type="EC" id="6.6.1.2" evidence="1"/>
<dbReference type="NCBIfam" id="TIGR02257">
    <property type="entry name" value="cobalto_cobN"/>
    <property type="match status" value="1"/>
</dbReference>
<dbReference type="CDD" id="cd10150">
    <property type="entry name" value="CobN_like"/>
    <property type="match status" value="1"/>
</dbReference>